<dbReference type="PANTHER" id="PTHR43792:SF8">
    <property type="entry name" value="[RIBOSOMAL PROTEIN US5]-ALANINE N-ACETYLTRANSFERASE"/>
    <property type="match status" value="1"/>
</dbReference>
<evidence type="ECO:0000256" key="3">
    <source>
        <dbReference type="ARBA" id="ARBA00038502"/>
    </source>
</evidence>
<keyword evidence="1 5" id="KW-0808">Transferase</keyword>
<dbReference type="PROSITE" id="PS51186">
    <property type="entry name" value="GNAT"/>
    <property type="match status" value="1"/>
</dbReference>
<keyword evidence="2" id="KW-0012">Acyltransferase</keyword>
<name>A0A1T4JIA5_TREPO</name>
<dbReference type="AlphaFoldDB" id="A0A1T4JIA5"/>
<dbReference type="Proteomes" id="UP000190423">
    <property type="component" value="Unassembled WGS sequence"/>
</dbReference>
<evidence type="ECO:0000313" key="6">
    <source>
        <dbReference type="Proteomes" id="UP000190423"/>
    </source>
</evidence>
<evidence type="ECO:0000256" key="2">
    <source>
        <dbReference type="ARBA" id="ARBA00023315"/>
    </source>
</evidence>
<dbReference type="STRING" id="261392.SAMN02745149_00310"/>
<dbReference type="Pfam" id="PF13302">
    <property type="entry name" value="Acetyltransf_3"/>
    <property type="match status" value="1"/>
</dbReference>
<dbReference type="InterPro" id="IPR016181">
    <property type="entry name" value="Acyl_CoA_acyltransferase"/>
</dbReference>
<reference evidence="5 6" key="1">
    <citation type="submission" date="2017-02" db="EMBL/GenBank/DDBJ databases">
        <authorList>
            <person name="Peterson S.W."/>
        </authorList>
    </citation>
    <scope>NUCLEOTIDE SEQUENCE [LARGE SCALE GENOMIC DNA]</scope>
    <source>
        <strain evidence="5 6">ATCC BAA-908</strain>
    </source>
</reference>
<proteinExistence type="inferred from homology"/>
<gene>
    <name evidence="5" type="ORF">SAMN02745149_00310</name>
</gene>
<dbReference type="PANTHER" id="PTHR43792">
    <property type="entry name" value="GNAT FAMILY, PUTATIVE (AFU_ORTHOLOGUE AFUA_3G00765)-RELATED-RELATED"/>
    <property type="match status" value="1"/>
</dbReference>
<evidence type="ECO:0000313" key="5">
    <source>
        <dbReference type="EMBL" id="SJZ29861.1"/>
    </source>
</evidence>
<dbReference type="GO" id="GO:0008999">
    <property type="term" value="F:protein-N-terminal-alanine acetyltransferase activity"/>
    <property type="evidence" value="ECO:0007669"/>
    <property type="project" value="TreeGrafter"/>
</dbReference>
<dbReference type="RefSeq" id="WP_078932220.1">
    <property type="nucleotide sequence ID" value="NZ_FUWG01000002.1"/>
</dbReference>
<feature type="domain" description="N-acetyltransferase" evidence="4">
    <location>
        <begin position="8"/>
        <end position="165"/>
    </location>
</feature>
<evidence type="ECO:0000256" key="1">
    <source>
        <dbReference type="ARBA" id="ARBA00022679"/>
    </source>
</evidence>
<dbReference type="SUPFAM" id="SSF55729">
    <property type="entry name" value="Acyl-CoA N-acyltransferases (Nat)"/>
    <property type="match status" value="1"/>
</dbReference>
<dbReference type="OrthoDB" id="9785602at2"/>
<keyword evidence="6" id="KW-1185">Reference proteome</keyword>
<dbReference type="InterPro" id="IPR000182">
    <property type="entry name" value="GNAT_dom"/>
</dbReference>
<dbReference type="InterPro" id="IPR051531">
    <property type="entry name" value="N-acetyltransferase"/>
</dbReference>
<dbReference type="Gene3D" id="3.40.630.30">
    <property type="match status" value="1"/>
</dbReference>
<comment type="similarity">
    <text evidence="3">Belongs to the acetyltransferase family. RimJ subfamily.</text>
</comment>
<evidence type="ECO:0000259" key="4">
    <source>
        <dbReference type="PROSITE" id="PS51186"/>
    </source>
</evidence>
<dbReference type="EMBL" id="FUWG01000002">
    <property type="protein sequence ID" value="SJZ29861.1"/>
    <property type="molecule type" value="Genomic_DNA"/>
</dbReference>
<sequence>MELYTQRLILRRWNENDAENLFEYAKDPDVGPIAGWPPHKSVSESLEVIKNILCCSACFAICLKPRNLAIGCIELKLNGTTDMTDRDDECELGFWLGKKFWGQGIMSEAGAEIIRYGFENLQMKKIWCAYYDGNLKSKRVQEKLGFVYHSTCDSVPVPLMNETRIGHKNVLTRELWEENFLHNPPLTPCGE</sequence>
<organism evidence="5 6">
    <name type="scientific">Treponema porcinum</name>
    <dbReference type="NCBI Taxonomy" id="261392"/>
    <lineage>
        <taxon>Bacteria</taxon>
        <taxon>Pseudomonadati</taxon>
        <taxon>Spirochaetota</taxon>
        <taxon>Spirochaetia</taxon>
        <taxon>Spirochaetales</taxon>
        <taxon>Treponemataceae</taxon>
        <taxon>Treponema</taxon>
    </lineage>
</organism>
<accession>A0A1T4JIA5</accession>
<protein>
    <submittedName>
        <fullName evidence="5">Protein N-acetyltransferase, RimJ/RimL family</fullName>
    </submittedName>
</protein>
<dbReference type="GO" id="GO:0005737">
    <property type="term" value="C:cytoplasm"/>
    <property type="evidence" value="ECO:0007669"/>
    <property type="project" value="TreeGrafter"/>
</dbReference>
<dbReference type="GeneID" id="78315632"/>